<dbReference type="KEGG" id="gsn:YC6258_04859"/>
<keyword evidence="3" id="KW-0131">Cell cycle</keyword>
<keyword evidence="4" id="KW-1185">Reference proteome</keyword>
<dbReference type="RefSeq" id="WP_044618791.1">
    <property type="nucleotide sequence ID" value="NZ_CP007142.1"/>
</dbReference>
<keyword evidence="2" id="KW-0732">Signal</keyword>
<evidence type="ECO:0000313" key="3">
    <source>
        <dbReference type="EMBL" id="AJQ96891.1"/>
    </source>
</evidence>
<dbReference type="AlphaFoldDB" id="A0A0C5VRM8"/>
<evidence type="ECO:0000256" key="1">
    <source>
        <dbReference type="SAM" id="MobiDB-lite"/>
    </source>
</evidence>
<feature type="chain" id="PRO_5002194727" evidence="2">
    <location>
        <begin position="22"/>
        <end position="384"/>
    </location>
</feature>
<protein>
    <submittedName>
        <fullName evidence="3">Cell division protein</fullName>
    </submittedName>
</protein>
<keyword evidence="3" id="KW-0132">Cell division</keyword>
<feature type="compositionally biased region" description="Basic and acidic residues" evidence="1">
    <location>
        <begin position="190"/>
        <end position="202"/>
    </location>
</feature>
<evidence type="ECO:0000256" key="2">
    <source>
        <dbReference type="SAM" id="SignalP"/>
    </source>
</evidence>
<feature type="region of interest" description="Disordered" evidence="1">
    <location>
        <begin position="179"/>
        <end position="206"/>
    </location>
</feature>
<reference evidence="3 4" key="1">
    <citation type="submission" date="2014-01" db="EMBL/GenBank/DDBJ databases">
        <title>Full genme sequencing of cellulolytic bacterium Gynuella sunshinyii YC6258T gen. nov., sp. nov.</title>
        <authorList>
            <person name="Khan H."/>
            <person name="Chung E.J."/>
            <person name="Chung Y.R."/>
        </authorList>
    </citation>
    <scope>NUCLEOTIDE SEQUENCE [LARGE SCALE GENOMIC DNA]</scope>
    <source>
        <strain evidence="3 4">YC6258</strain>
    </source>
</reference>
<proteinExistence type="predicted"/>
<dbReference type="HOGENOM" id="CLU_719170_0_0_6"/>
<organism evidence="3 4">
    <name type="scientific">Gynuella sunshinyii YC6258</name>
    <dbReference type="NCBI Taxonomy" id="1445510"/>
    <lineage>
        <taxon>Bacteria</taxon>
        <taxon>Pseudomonadati</taxon>
        <taxon>Pseudomonadota</taxon>
        <taxon>Gammaproteobacteria</taxon>
        <taxon>Oceanospirillales</taxon>
        <taxon>Saccharospirillaceae</taxon>
        <taxon>Gynuella</taxon>
    </lineage>
</organism>
<evidence type="ECO:0000313" key="4">
    <source>
        <dbReference type="Proteomes" id="UP000032266"/>
    </source>
</evidence>
<name>A0A0C5VRM8_9GAMM</name>
<dbReference type="GO" id="GO:0051301">
    <property type="term" value="P:cell division"/>
    <property type="evidence" value="ECO:0007669"/>
    <property type="project" value="UniProtKB-KW"/>
</dbReference>
<dbReference type="Proteomes" id="UP000032266">
    <property type="component" value="Chromosome"/>
</dbReference>
<gene>
    <name evidence="3" type="ORF">YC6258_04859</name>
</gene>
<dbReference type="EMBL" id="CP007142">
    <property type="protein sequence ID" value="AJQ96891.1"/>
    <property type="molecule type" value="Genomic_DNA"/>
</dbReference>
<feature type="signal peptide" evidence="2">
    <location>
        <begin position="1"/>
        <end position="21"/>
    </location>
</feature>
<accession>A0A0C5VRM8</accession>
<sequence length="384" mass="41248">MKTNSCVLVLLFSAASVSVGAASIGGVGVGVKGQVTYSDISNGTPGVGVGLVFGNTTGVGPRFDATVQYLPSLQYDYDGIDVEHALLYSDIGVDWPFLKFGRVAVGPSLGIQNSLADVVLDGTDKTLVDIGTMGIRYGLSADYSVSPTWLLQLRAESLTGFEEDQRLQVALGIQQGWGGAASVKPRTPKPKAEKTQKPEKAKTQTAQATNIKPFTALKSGSHYFIHLGVTDSDKATVSYFTNKQLLALGVPLTATSYESGHRIFIGPLSNRDSIAGLKNSLSKMAFFRKSGRLESSEYKPPIHSVLPATGPYYYIELQDAKVARVMTGIGQKISGSDWFISDSDGTEKLFLGPFTSKEQTVLLAKSLKQDGYQLRAFVRKNLLQ</sequence>